<keyword evidence="3 5" id="KW-0378">Hydrolase</keyword>
<evidence type="ECO:0000256" key="4">
    <source>
        <dbReference type="ARBA" id="ARBA00023180"/>
    </source>
</evidence>
<keyword evidence="4" id="KW-0325">Glycoprotein</keyword>
<evidence type="ECO:0000256" key="6">
    <source>
        <dbReference type="SAM" id="Phobius"/>
    </source>
</evidence>
<sequence length="612" mass="68342">MNSEKVHLNSTSKVEYGLVAVELNQTEYSTGSPNISSSSKKIWVRSFQVLAAVGFVCVVAILTFRSQDGSPASISLQATAEEGSGSSNFVDLDSKQGRIRGYIRNTRDGRDYIAFYKIPYAQPPVEDLRFQEPKAAGSWTGLRDVKDVAPQCLQRVKYSAVVEAGGEEDCLYLNVYTPSIQNQSVFPTMVYIHGGGFTDGNGSRYGAEYFLDEDVVLITIQYRLAALGFLNSEDGVFPGNVGFKDQVMALKWVRDNVAEFGGDPNRVTIFGNSAGAMSVSFHMVSPLSTGLFHRAITQSGANLCSTFDLFAENPLELLRDVAEELNCNRDGTTTEILDCFRSKPASEIAIARPSSSSAINFYVASVDPQSPTVFLPETPYKISSSKKANPVPYIIGVLTAEWVSKALGILGDSESLQKLNDEWTTQAAERWIMNDMTDQEIDSVKTFYFGDKKVGNETIKNLTNLESDRELCHCSYLSAVMHAESANTYLYYLSKTPAKSYAEKADPNFNASSYGFLAHADELQFQFPYYGYPEIQKDDPVYYSFSKYFVRLWAYFAETGNPSGMDGLEWSRTSSRENAFWFELNDNPGRTHVLDERMRFWDQFPDNRLSYK</sequence>
<dbReference type="InterPro" id="IPR019819">
    <property type="entry name" value="Carboxylesterase_B_CS"/>
</dbReference>
<accession>A0ABP1RB23</accession>
<dbReference type="Gene3D" id="3.40.50.1820">
    <property type="entry name" value="alpha/beta hydrolase"/>
    <property type="match status" value="1"/>
</dbReference>
<dbReference type="PROSITE" id="PS00941">
    <property type="entry name" value="CARBOXYLESTERASE_B_2"/>
    <property type="match status" value="1"/>
</dbReference>
<reference evidence="8 9" key="1">
    <citation type="submission" date="2024-08" db="EMBL/GenBank/DDBJ databases">
        <authorList>
            <person name="Cucini C."/>
            <person name="Frati F."/>
        </authorList>
    </citation>
    <scope>NUCLEOTIDE SEQUENCE [LARGE SCALE GENOMIC DNA]</scope>
</reference>
<dbReference type="InterPro" id="IPR050309">
    <property type="entry name" value="Type-B_Carboxylest/Lipase"/>
</dbReference>
<gene>
    <name evidence="8" type="ORF">ODALV1_LOCUS19244</name>
</gene>
<evidence type="ECO:0000313" key="9">
    <source>
        <dbReference type="Proteomes" id="UP001642540"/>
    </source>
</evidence>
<evidence type="ECO:0000256" key="3">
    <source>
        <dbReference type="ARBA" id="ARBA00022801"/>
    </source>
</evidence>
<dbReference type="InterPro" id="IPR019826">
    <property type="entry name" value="Carboxylesterase_B_AS"/>
</dbReference>
<name>A0ABP1RB23_9HEXA</name>
<organism evidence="8 9">
    <name type="scientific">Orchesella dallaii</name>
    <dbReference type="NCBI Taxonomy" id="48710"/>
    <lineage>
        <taxon>Eukaryota</taxon>
        <taxon>Metazoa</taxon>
        <taxon>Ecdysozoa</taxon>
        <taxon>Arthropoda</taxon>
        <taxon>Hexapoda</taxon>
        <taxon>Collembola</taxon>
        <taxon>Entomobryomorpha</taxon>
        <taxon>Entomobryoidea</taxon>
        <taxon>Orchesellidae</taxon>
        <taxon>Orchesellinae</taxon>
        <taxon>Orchesella</taxon>
    </lineage>
</organism>
<feature type="domain" description="Carboxylesterase type B" evidence="7">
    <location>
        <begin position="94"/>
        <end position="601"/>
    </location>
</feature>
<comment type="caution">
    <text evidence="8">The sequence shown here is derived from an EMBL/GenBank/DDBJ whole genome shotgun (WGS) entry which is preliminary data.</text>
</comment>
<dbReference type="PROSITE" id="PS00122">
    <property type="entry name" value="CARBOXYLESTERASE_B_1"/>
    <property type="match status" value="1"/>
</dbReference>
<dbReference type="Proteomes" id="UP001642540">
    <property type="component" value="Unassembled WGS sequence"/>
</dbReference>
<keyword evidence="6" id="KW-0812">Transmembrane</keyword>
<keyword evidence="9" id="KW-1185">Reference proteome</keyword>
<keyword evidence="6" id="KW-1133">Transmembrane helix</keyword>
<dbReference type="InterPro" id="IPR002018">
    <property type="entry name" value="CarbesteraseB"/>
</dbReference>
<keyword evidence="6" id="KW-0472">Membrane</keyword>
<dbReference type="Pfam" id="PF00135">
    <property type="entry name" value="COesterase"/>
    <property type="match status" value="1"/>
</dbReference>
<dbReference type="InterPro" id="IPR029058">
    <property type="entry name" value="AB_hydrolase_fold"/>
</dbReference>
<evidence type="ECO:0000259" key="7">
    <source>
        <dbReference type="Pfam" id="PF00135"/>
    </source>
</evidence>
<feature type="transmembrane region" description="Helical" evidence="6">
    <location>
        <begin position="42"/>
        <end position="64"/>
    </location>
</feature>
<evidence type="ECO:0000256" key="1">
    <source>
        <dbReference type="ARBA" id="ARBA00005964"/>
    </source>
</evidence>
<keyword evidence="2" id="KW-0719">Serine esterase</keyword>
<evidence type="ECO:0000256" key="2">
    <source>
        <dbReference type="ARBA" id="ARBA00022487"/>
    </source>
</evidence>
<dbReference type="EC" id="3.1.1.-" evidence="5"/>
<comment type="similarity">
    <text evidence="1 5">Belongs to the type-B carboxylesterase/lipase family.</text>
</comment>
<evidence type="ECO:0000313" key="8">
    <source>
        <dbReference type="EMBL" id="CAL8121152.1"/>
    </source>
</evidence>
<dbReference type="SUPFAM" id="SSF53474">
    <property type="entry name" value="alpha/beta-Hydrolases"/>
    <property type="match status" value="1"/>
</dbReference>
<dbReference type="EMBL" id="CAXLJM020000065">
    <property type="protein sequence ID" value="CAL8121152.1"/>
    <property type="molecule type" value="Genomic_DNA"/>
</dbReference>
<protein>
    <recommendedName>
        <fullName evidence="5">Carboxylic ester hydrolase</fullName>
        <ecNumber evidence="5">3.1.1.-</ecNumber>
    </recommendedName>
</protein>
<proteinExistence type="inferred from homology"/>
<evidence type="ECO:0000256" key="5">
    <source>
        <dbReference type="RuleBase" id="RU361235"/>
    </source>
</evidence>
<dbReference type="PANTHER" id="PTHR11559">
    <property type="entry name" value="CARBOXYLESTERASE"/>
    <property type="match status" value="1"/>
</dbReference>